<dbReference type="AlphaFoldDB" id="A0A5P6NFV1"/>
<evidence type="ECO:0000256" key="6">
    <source>
        <dbReference type="ARBA" id="ARBA00023136"/>
    </source>
</evidence>
<comment type="similarity">
    <text evidence="2">Belongs to the UPF0702 family.</text>
</comment>
<name>A0A5P6NFV1_9SPHN</name>
<evidence type="ECO:0000256" key="4">
    <source>
        <dbReference type="ARBA" id="ARBA00022692"/>
    </source>
</evidence>
<keyword evidence="6 7" id="KW-0472">Membrane</keyword>
<keyword evidence="5 7" id="KW-1133">Transmembrane helix</keyword>
<sequence>MIFDTTWLDIAARGVLLAIAAIIWVVVLIRLNGLRSLSKMTNFDFVMTIALGSLVAGAAQASDWKAFAQAMVAMAGLFVVQAASARLRKTSDHVEDLMQNDPVFLMRDGKFCDDALTYARVAKSDLIAKLREANVLDYGQVRAVVLETTGDVSVLHGDHLDETLIENVKRV</sequence>
<feature type="transmembrane region" description="Helical" evidence="7">
    <location>
        <begin position="67"/>
        <end position="85"/>
    </location>
</feature>
<evidence type="ECO:0000313" key="11">
    <source>
        <dbReference type="Proteomes" id="UP000325385"/>
    </source>
</evidence>
<dbReference type="Pfam" id="PF20730">
    <property type="entry name" value="YetF_N"/>
    <property type="match status" value="1"/>
</dbReference>
<reference evidence="11" key="1">
    <citation type="submission" date="2018-09" db="EMBL/GenBank/DDBJ databases">
        <title>Nocardia yunnanensis sp. nov., an actinomycete isolated from a soil sample.</title>
        <authorList>
            <person name="Zhang J."/>
        </authorList>
    </citation>
    <scope>NUCLEOTIDE SEQUENCE [LARGE SCALE GENOMIC DNA]</scope>
    <source>
        <strain evidence="11">21-3</strain>
    </source>
</reference>
<evidence type="ECO:0000256" key="7">
    <source>
        <dbReference type="SAM" id="Phobius"/>
    </source>
</evidence>
<dbReference type="EMBL" id="CP032228">
    <property type="protein sequence ID" value="QFI64872.1"/>
    <property type="molecule type" value="Genomic_DNA"/>
</dbReference>
<evidence type="ECO:0000259" key="8">
    <source>
        <dbReference type="Pfam" id="PF04239"/>
    </source>
</evidence>
<gene>
    <name evidence="10" type="ORF">D0Y83_15600</name>
</gene>
<dbReference type="GO" id="GO:0005886">
    <property type="term" value="C:plasma membrane"/>
    <property type="evidence" value="ECO:0007669"/>
    <property type="project" value="UniProtKB-SubCell"/>
</dbReference>
<evidence type="ECO:0000256" key="2">
    <source>
        <dbReference type="ARBA" id="ARBA00006448"/>
    </source>
</evidence>
<evidence type="ECO:0000313" key="10">
    <source>
        <dbReference type="EMBL" id="QFI64872.1"/>
    </source>
</evidence>
<evidence type="ECO:0000256" key="1">
    <source>
        <dbReference type="ARBA" id="ARBA00004651"/>
    </source>
</evidence>
<dbReference type="PANTHER" id="PTHR34582:SF6">
    <property type="entry name" value="UPF0702 TRANSMEMBRANE PROTEIN YCAP"/>
    <property type="match status" value="1"/>
</dbReference>
<evidence type="ECO:0000256" key="5">
    <source>
        <dbReference type="ARBA" id="ARBA00022989"/>
    </source>
</evidence>
<dbReference type="Pfam" id="PF04239">
    <property type="entry name" value="DUF421"/>
    <property type="match status" value="1"/>
</dbReference>
<proteinExistence type="inferred from homology"/>
<dbReference type="InterPro" id="IPR007353">
    <property type="entry name" value="DUF421"/>
</dbReference>
<feature type="domain" description="YetF C-terminal" evidence="8">
    <location>
        <begin position="91"/>
        <end position="159"/>
    </location>
</feature>
<feature type="transmembrane region" description="Helical" evidence="7">
    <location>
        <begin position="12"/>
        <end position="31"/>
    </location>
</feature>
<organism evidence="10 11">
    <name type="scientific">Qipengyuania flava</name>
    <dbReference type="NCBI Taxonomy" id="192812"/>
    <lineage>
        <taxon>Bacteria</taxon>
        <taxon>Pseudomonadati</taxon>
        <taxon>Pseudomonadota</taxon>
        <taxon>Alphaproteobacteria</taxon>
        <taxon>Sphingomonadales</taxon>
        <taxon>Erythrobacteraceae</taxon>
        <taxon>Qipengyuania</taxon>
    </lineage>
</organism>
<evidence type="ECO:0000259" key="9">
    <source>
        <dbReference type="Pfam" id="PF20730"/>
    </source>
</evidence>
<dbReference type="Proteomes" id="UP000325385">
    <property type="component" value="Chromosome"/>
</dbReference>
<dbReference type="PANTHER" id="PTHR34582">
    <property type="entry name" value="UPF0702 TRANSMEMBRANE PROTEIN YCAP"/>
    <property type="match status" value="1"/>
</dbReference>
<feature type="domain" description="YetF-like N-terminal transmembrane" evidence="9">
    <location>
        <begin position="19"/>
        <end position="66"/>
    </location>
</feature>
<keyword evidence="4 7" id="KW-0812">Transmembrane</keyword>
<dbReference type="InterPro" id="IPR048454">
    <property type="entry name" value="YetF_N"/>
</dbReference>
<dbReference type="Gene3D" id="3.30.240.20">
    <property type="entry name" value="bsu07140 like domains"/>
    <property type="match status" value="1"/>
</dbReference>
<accession>A0A5P6NFV1</accession>
<feature type="transmembrane region" description="Helical" evidence="7">
    <location>
        <begin position="43"/>
        <end position="61"/>
    </location>
</feature>
<protein>
    <submittedName>
        <fullName evidence="10">DUF421 domain-containing protein</fullName>
    </submittedName>
</protein>
<keyword evidence="3" id="KW-1003">Cell membrane</keyword>
<evidence type="ECO:0000256" key="3">
    <source>
        <dbReference type="ARBA" id="ARBA00022475"/>
    </source>
</evidence>
<comment type="subcellular location">
    <subcellularLocation>
        <location evidence="1">Cell membrane</location>
        <topology evidence="1">Multi-pass membrane protein</topology>
    </subcellularLocation>
</comment>
<dbReference type="InterPro" id="IPR023090">
    <property type="entry name" value="UPF0702_alpha/beta_dom_sf"/>
</dbReference>